<dbReference type="InterPro" id="IPR027417">
    <property type="entry name" value="P-loop_NTPase"/>
</dbReference>
<dbReference type="Gene3D" id="3.40.50.300">
    <property type="entry name" value="P-loop containing nucleotide triphosphate hydrolases"/>
    <property type="match status" value="1"/>
</dbReference>
<dbReference type="EMBL" id="JBELOE010000217">
    <property type="protein sequence ID" value="MER2492653.1"/>
    <property type="molecule type" value="Genomic_DNA"/>
</dbReference>
<protein>
    <submittedName>
        <fullName evidence="1">Sulfotransferase</fullName>
    </submittedName>
</protein>
<name>A0ABV1RI93_9ALTE</name>
<gene>
    <name evidence="1" type="ORF">ABS311_12275</name>
</gene>
<keyword evidence="2" id="KW-1185">Reference proteome</keyword>
<dbReference type="RefSeq" id="WP_350402111.1">
    <property type="nucleotide sequence ID" value="NZ_JBELOE010000217.1"/>
</dbReference>
<reference evidence="1 2" key="1">
    <citation type="submission" date="2024-06" db="EMBL/GenBank/DDBJ databases">
        <authorList>
            <person name="Chen R.Y."/>
        </authorList>
    </citation>
    <scope>NUCLEOTIDE SEQUENCE [LARGE SCALE GENOMIC DNA]</scope>
    <source>
        <strain evidence="1 2">D2</strain>
    </source>
</reference>
<proteinExistence type="predicted"/>
<evidence type="ECO:0000313" key="2">
    <source>
        <dbReference type="Proteomes" id="UP001467690"/>
    </source>
</evidence>
<accession>A0ABV1RI93</accession>
<dbReference type="Pfam" id="PF17784">
    <property type="entry name" value="Sulfotransfer_4"/>
    <property type="match status" value="1"/>
</dbReference>
<evidence type="ECO:0000313" key="1">
    <source>
        <dbReference type="EMBL" id="MER2492653.1"/>
    </source>
</evidence>
<dbReference type="Proteomes" id="UP001467690">
    <property type="component" value="Unassembled WGS sequence"/>
</dbReference>
<sequence>MTSDNHSQAKCNAAIAKAIVAYREGLTKPIRMDSSTCGDDYIEASQSFICKALSEHDFNLYARVRDISRAAAEMVRLGQLSSAKLRFQQARNFVNENNFTEELRLLAESRISQAEAFLFFTDKNFEQVKCNILRSLEYDETLELKFKYDIFHIQRVHLLHLWMRSLIAEEALEAACNLANQLILYVAGKSSSLPIGRIWSKSLAEAMPLKFRLAMIARVFSEVCRIFVHYRRHGASQSELQIQKLLSCWNCWQVDGLHLEHKEIVWWSQLQVALSRQDHIGALDYIVKILADGRGHSLAWYATVLDLTDICIESNLPKTRLFLQQVEADADHMKRLSTELLPADFRRFLATCQPEHRHKSFSKHSQNEKKFMLFNVGLPRTGTSSIMSIFSNYRSATEYMEAESVRTITAYNRGELTRDEFKDFIVARCKDADLEVDTASFNHFFLPVLVEQYTQAIYIMTVRACLPWCNSFIKLLYRWRQSYLEKGIEMPYWMTDYGQLFFGQFSWEPYESEQVLRRMVPEILPAFIRCWSRLNYDILTKLVDQKHLIVQTEQISTAIDKMAHFSGVPIETLTTLSHINRAPEDYDLLLGLDPVALQHLLQENISASMHTFLKRNNISHLAR</sequence>
<organism evidence="1 2">
    <name type="scientific">Catenovulum sediminis</name>
    <dbReference type="NCBI Taxonomy" id="1740262"/>
    <lineage>
        <taxon>Bacteria</taxon>
        <taxon>Pseudomonadati</taxon>
        <taxon>Pseudomonadota</taxon>
        <taxon>Gammaproteobacteria</taxon>
        <taxon>Alteromonadales</taxon>
        <taxon>Alteromonadaceae</taxon>
        <taxon>Catenovulum</taxon>
    </lineage>
</organism>
<dbReference type="InterPro" id="IPR040632">
    <property type="entry name" value="Sulfotransfer_4"/>
</dbReference>
<dbReference type="SUPFAM" id="SSF52540">
    <property type="entry name" value="P-loop containing nucleoside triphosphate hydrolases"/>
    <property type="match status" value="1"/>
</dbReference>
<comment type="caution">
    <text evidence="1">The sequence shown here is derived from an EMBL/GenBank/DDBJ whole genome shotgun (WGS) entry which is preliminary data.</text>
</comment>